<proteinExistence type="predicted"/>
<gene>
    <name evidence="1" type="ORF">CFP75_39835</name>
</gene>
<protein>
    <recommendedName>
        <fullName evidence="3">DUF3558 domain-containing protein</fullName>
    </recommendedName>
</protein>
<dbReference type="Proteomes" id="UP000215563">
    <property type="component" value="Unassembled WGS sequence"/>
</dbReference>
<sequence length="222" mass="23270">MMSGQRRHHRRGGGMTLRSGPALRWGACLSAVAVMLGGCGPYPSPPVPSPTTTRTIGATTLVPPYAGAPAVRDPLPFSVLSGDPCTTALAPAQVRQVLGAEVRGKIDRDESRGPACLWENPVTARVVRVAFATKYRQGLSAVYPSRPPGEERMWRELRVGGFPAVAARQERLSVCTVTGGLADDVAVGVSLVDDAVASGDLCAMTGQAAELVVATLRNRVGR</sequence>
<organism evidence="1 2">
    <name type="scientific">Amycolatopsis alba DSM 44262</name>
    <dbReference type="NCBI Taxonomy" id="1125972"/>
    <lineage>
        <taxon>Bacteria</taxon>
        <taxon>Bacillati</taxon>
        <taxon>Actinomycetota</taxon>
        <taxon>Actinomycetes</taxon>
        <taxon>Pseudonocardiales</taxon>
        <taxon>Pseudonocardiaceae</taxon>
        <taxon>Amycolatopsis</taxon>
    </lineage>
</organism>
<comment type="caution">
    <text evidence="1">The sequence shown here is derived from an EMBL/GenBank/DDBJ whole genome shotgun (WGS) entry which is preliminary data.</text>
</comment>
<dbReference type="InterPro" id="IPR024520">
    <property type="entry name" value="DUF3558"/>
</dbReference>
<evidence type="ECO:0000313" key="1">
    <source>
        <dbReference type="EMBL" id="OXM43154.1"/>
    </source>
</evidence>
<dbReference type="EMBL" id="NMQU01000158">
    <property type="protein sequence ID" value="OXM43154.1"/>
    <property type="molecule type" value="Genomic_DNA"/>
</dbReference>
<name>A0A229R9R2_AMYAL</name>
<accession>A0A229R9R2</accession>
<dbReference type="Pfam" id="PF12079">
    <property type="entry name" value="DUF3558"/>
    <property type="match status" value="1"/>
</dbReference>
<evidence type="ECO:0008006" key="3">
    <source>
        <dbReference type="Google" id="ProtNLM"/>
    </source>
</evidence>
<reference evidence="1 2" key="1">
    <citation type="submission" date="2017-07" db="EMBL/GenBank/DDBJ databases">
        <title>Amycolatopsis alba DSM 44262 Genome sequencing and assembly.</title>
        <authorList>
            <person name="Kaur N."/>
            <person name="Mayilraj S."/>
        </authorList>
    </citation>
    <scope>NUCLEOTIDE SEQUENCE [LARGE SCALE GENOMIC DNA]</scope>
    <source>
        <strain evidence="1 2">DSM 44262</strain>
    </source>
</reference>
<dbReference type="AlphaFoldDB" id="A0A229R9R2"/>
<evidence type="ECO:0000313" key="2">
    <source>
        <dbReference type="Proteomes" id="UP000215563"/>
    </source>
</evidence>
<keyword evidence="2" id="KW-1185">Reference proteome</keyword>